<dbReference type="OrthoDB" id="1238239at2"/>
<dbReference type="Proteomes" id="UP000199134">
    <property type="component" value="Unassembled WGS sequence"/>
</dbReference>
<evidence type="ECO:0000313" key="1">
    <source>
        <dbReference type="EMBL" id="SDO60708.1"/>
    </source>
</evidence>
<evidence type="ECO:0000313" key="2">
    <source>
        <dbReference type="Proteomes" id="UP000199134"/>
    </source>
</evidence>
<dbReference type="AlphaFoldDB" id="A0A1H0KXP4"/>
<accession>A0A1H0KXP4</accession>
<reference evidence="2" key="1">
    <citation type="submission" date="2016-10" db="EMBL/GenBank/DDBJ databases">
        <authorList>
            <person name="de Groot N.N."/>
        </authorList>
    </citation>
    <scope>NUCLEOTIDE SEQUENCE [LARGE SCALE GENOMIC DNA]</scope>
    <source>
        <strain evidence="2">BP1-145</strain>
    </source>
</reference>
<sequence>MDYLIVYEKICRILIQYTPVNNANMFTISNSKDKGKIGIKKNGEVIVVLCLYGDVNKNVPPSIVGEMHKKYPFLMLTALTDGCHFSVFNHKDRQYASYDFDGMMTQLIHLIKTVNIRKSQVDTPPIVTTLSGLSIFTGIEHYRYGDKDILVFDDHRTSLGIIFEATRLGLFGRQVPNLVTFDFHEDCCEAGKQSDLLKKIGVVNLKNATSRQFWSFVEFDLSKMDDDWIAAAQELNMVNDVTIIGNEANHNVNNNEVIVDESGNLHRRFSIPHLSFSLGNRGCLGDSMLKEPYYQDVSDSLQFHNGCFDKAPIYPYVLDIDLDCFTGEIRNKTIRWPEQIFLDEFLSNYETGRFMTTLIERASFITISREPGCCGGMGESNKILQYLDRYWFKGALKTIPTT</sequence>
<dbReference type="InterPro" id="IPR017972">
    <property type="entry name" value="Cyt_P450_CS"/>
</dbReference>
<proteinExistence type="predicted"/>
<organism evidence="1 2">
    <name type="scientific">Prevotella communis</name>
    <dbReference type="NCBI Taxonomy" id="2913614"/>
    <lineage>
        <taxon>Bacteria</taxon>
        <taxon>Pseudomonadati</taxon>
        <taxon>Bacteroidota</taxon>
        <taxon>Bacteroidia</taxon>
        <taxon>Bacteroidales</taxon>
        <taxon>Prevotellaceae</taxon>
        <taxon>Prevotella</taxon>
    </lineage>
</organism>
<dbReference type="PROSITE" id="PS00086">
    <property type="entry name" value="CYTOCHROME_P450"/>
    <property type="match status" value="1"/>
</dbReference>
<dbReference type="GO" id="GO:0005506">
    <property type="term" value="F:iron ion binding"/>
    <property type="evidence" value="ECO:0007669"/>
    <property type="project" value="InterPro"/>
</dbReference>
<protein>
    <submittedName>
        <fullName evidence="1">Uncharacterized protein</fullName>
    </submittedName>
</protein>
<dbReference type="GO" id="GO:0016705">
    <property type="term" value="F:oxidoreductase activity, acting on paired donors, with incorporation or reduction of molecular oxygen"/>
    <property type="evidence" value="ECO:0007669"/>
    <property type="project" value="InterPro"/>
</dbReference>
<name>A0A1H0KXP4_9BACT</name>
<dbReference type="EMBL" id="FNIW01000035">
    <property type="protein sequence ID" value="SDO60708.1"/>
    <property type="molecule type" value="Genomic_DNA"/>
</dbReference>
<comment type="caution">
    <text evidence="1">The sequence shown here is derived from an EMBL/GenBank/DDBJ whole genome shotgun (WGS) entry which is preliminary data.</text>
</comment>
<gene>
    <name evidence="1" type="ORF">SAMN04487900_1352</name>
</gene>
<dbReference type="RefSeq" id="WP_143005833.1">
    <property type="nucleotide sequence ID" value="NZ_FNIW01000035.1"/>
</dbReference>